<reference evidence="11" key="1">
    <citation type="submission" date="2017-01" db="EMBL/GenBank/DDBJ databases">
        <title>Comparative genomics of anhydrobiosis in the tardigrade Hypsibius dujardini.</title>
        <authorList>
            <person name="Yoshida Y."/>
            <person name="Koutsovoulos G."/>
            <person name="Laetsch D."/>
            <person name="Stevens L."/>
            <person name="Kumar S."/>
            <person name="Horikawa D."/>
            <person name="Ishino K."/>
            <person name="Komine S."/>
            <person name="Tomita M."/>
            <person name="Blaxter M."/>
            <person name="Arakawa K."/>
        </authorList>
    </citation>
    <scope>NUCLEOTIDE SEQUENCE [LARGE SCALE GENOMIC DNA]</scope>
    <source>
        <strain evidence="11">Z151</strain>
    </source>
</reference>
<dbReference type="PROSITE" id="PS51626">
    <property type="entry name" value="SAM_MT_TRM1"/>
    <property type="match status" value="1"/>
</dbReference>
<keyword evidence="3 9" id="KW-0808">Transferase</keyword>
<keyword evidence="4 9" id="KW-0949">S-adenosyl-L-methionine</keyword>
<dbReference type="GO" id="GO:0160104">
    <property type="term" value="F:tRNA (guanine(26)-N2)-dimethyltransferase activity"/>
    <property type="evidence" value="ECO:0007669"/>
    <property type="project" value="UniProtKB-EC"/>
</dbReference>
<evidence type="ECO:0000256" key="1">
    <source>
        <dbReference type="ARBA" id="ARBA00022555"/>
    </source>
</evidence>
<evidence type="ECO:0000256" key="9">
    <source>
        <dbReference type="PROSITE-ProRule" id="PRU00958"/>
    </source>
</evidence>
<dbReference type="AlphaFoldDB" id="A0A1W0WCK7"/>
<evidence type="ECO:0000256" key="2">
    <source>
        <dbReference type="ARBA" id="ARBA00022603"/>
    </source>
</evidence>
<dbReference type="EMBL" id="MTYJ01000135">
    <property type="protein sequence ID" value="OQV12883.1"/>
    <property type="molecule type" value="Genomic_DNA"/>
</dbReference>
<evidence type="ECO:0000313" key="10">
    <source>
        <dbReference type="EMBL" id="OQV12883.1"/>
    </source>
</evidence>
<keyword evidence="6 9" id="KW-0694">RNA-binding</keyword>
<protein>
    <recommendedName>
        <fullName evidence="7">tRNA (guanine(26)-N(2))-dimethyltransferase</fullName>
        <ecNumber evidence="7">2.1.1.216</ecNumber>
    </recommendedName>
</protein>
<keyword evidence="5 9" id="KW-0819">tRNA processing</keyword>
<dbReference type="GO" id="GO:0000049">
    <property type="term" value="F:tRNA binding"/>
    <property type="evidence" value="ECO:0007669"/>
    <property type="project" value="UniProtKB-UniRule"/>
</dbReference>
<evidence type="ECO:0000256" key="7">
    <source>
        <dbReference type="ARBA" id="ARBA00039099"/>
    </source>
</evidence>
<gene>
    <name evidence="10" type="ORF">BV898_12902</name>
</gene>
<dbReference type="CDD" id="cd02440">
    <property type="entry name" value="AdoMet_MTases"/>
    <property type="match status" value="1"/>
</dbReference>
<comment type="caution">
    <text evidence="10">The sequence shown here is derived from an EMBL/GenBank/DDBJ whole genome shotgun (WGS) entry which is preliminary data.</text>
</comment>
<name>A0A1W0WCK7_HYPEX</name>
<accession>A0A1W0WCK7</accession>
<dbReference type="GO" id="GO:0005634">
    <property type="term" value="C:nucleus"/>
    <property type="evidence" value="ECO:0007669"/>
    <property type="project" value="TreeGrafter"/>
</dbReference>
<comment type="catalytic activity">
    <reaction evidence="8">
        <text>guanosine(26) in tRNA + 2 S-adenosyl-L-methionine = N(2)-dimethylguanosine(26) in tRNA + 2 S-adenosyl-L-homocysteine + 2 H(+)</text>
        <dbReference type="Rhea" id="RHEA:43140"/>
        <dbReference type="Rhea" id="RHEA-COMP:10359"/>
        <dbReference type="Rhea" id="RHEA-COMP:10360"/>
        <dbReference type="ChEBI" id="CHEBI:15378"/>
        <dbReference type="ChEBI" id="CHEBI:57856"/>
        <dbReference type="ChEBI" id="CHEBI:59789"/>
        <dbReference type="ChEBI" id="CHEBI:74269"/>
        <dbReference type="ChEBI" id="CHEBI:74513"/>
        <dbReference type="EC" id="2.1.1.216"/>
    </reaction>
</comment>
<keyword evidence="1 9" id="KW-0820">tRNA-binding</keyword>
<evidence type="ECO:0000313" key="11">
    <source>
        <dbReference type="Proteomes" id="UP000192578"/>
    </source>
</evidence>
<dbReference type="InterPro" id="IPR002905">
    <property type="entry name" value="Trm1"/>
</dbReference>
<dbReference type="GO" id="GO:0002940">
    <property type="term" value="P:tRNA N2-guanine methylation"/>
    <property type="evidence" value="ECO:0007669"/>
    <property type="project" value="TreeGrafter"/>
</dbReference>
<evidence type="ECO:0000256" key="3">
    <source>
        <dbReference type="ARBA" id="ARBA00022679"/>
    </source>
</evidence>
<keyword evidence="11" id="KW-1185">Reference proteome</keyword>
<dbReference type="OrthoDB" id="6349953at2759"/>
<dbReference type="PANTHER" id="PTHR10631:SF3">
    <property type="entry name" value="TRNA (GUANINE(26)-N(2))-DIMETHYLTRANSFERASE"/>
    <property type="match status" value="1"/>
</dbReference>
<dbReference type="SUPFAM" id="SSF53335">
    <property type="entry name" value="S-adenosyl-L-methionine-dependent methyltransferases"/>
    <property type="match status" value="1"/>
</dbReference>
<dbReference type="Pfam" id="PF02005">
    <property type="entry name" value="TRM"/>
    <property type="match status" value="1"/>
</dbReference>
<evidence type="ECO:0000256" key="8">
    <source>
        <dbReference type="ARBA" id="ARBA00051897"/>
    </source>
</evidence>
<dbReference type="PANTHER" id="PTHR10631">
    <property type="entry name" value="N 2 ,N 2 -DIMETHYLGUANOSINE TRNA METHYLTRANSFERASE"/>
    <property type="match status" value="1"/>
</dbReference>
<evidence type="ECO:0000256" key="6">
    <source>
        <dbReference type="ARBA" id="ARBA00022884"/>
    </source>
</evidence>
<proteinExistence type="inferred from homology"/>
<dbReference type="InterPro" id="IPR029063">
    <property type="entry name" value="SAM-dependent_MTases_sf"/>
</dbReference>
<evidence type="ECO:0000256" key="4">
    <source>
        <dbReference type="ARBA" id="ARBA00022691"/>
    </source>
</evidence>
<dbReference type="Proteomes" id="UP000192578">
    <property type="component" value="Unassembled WGS sequence"/>
</dbReference>
<sequence length="386" mass="42099">MIRPILEGSSDRERLVRRSSIDRCVKLIRPERGRFVRVEALRPDHGRNIDMDMETDPAPASPKKTSVAVAEVIKEGKAVLAAGISTDKVFYNPIQEFNRDLSCLILSVFFEKFKSRVDEKARIKASRPENAGKPVPKPFAGRILDAMAATGLRTCRYALEVPHVAEVVGNDYDPNACEAIKLNAAANGVTDRLTVTNQDARRLMLNAAFDQQWFHAVDLDPFGTAAPFLEGALQCVADGGLLMVTCTDTAILCGNFPEACYSRYASTCIRNPAHHELSLRILLNCIAMRAGQLEKNISAAAMCYAAAKDTYISTVPLLYNEDVWLATIWNCTVLPFLLPSAMCEPHKTAYDNAVIGHSNICGAASVGPTCGLGDPYGQEGSMTKSL</sequence>
<dbReference type="EC" id="2.1.1.216" evidence="7"/>
<evidence type="ECO:0000256" key="5">
    <source>
        <dbReference type="ARBA" id="ARBA00022694"/>
    </source>
</evidence>
<organism evidence="10 11">
    <name type="scientific">Hypsibius exemplaris</name>
    <name type="common">Freshwater tardigrade</name>
    <dbReference type="NCBI Taxonomy" id="2072580"/>
    <lineage>
        <taxon>Eukaryota</taxon>
        <taxon>Metazoa</taxon>
        <taxon>Ecdysozoa</taxon>
        <taxon>Tardigrada</taxon>
        <taxon>Eutardigrada</taxon>
        <taxon>Parachela</taxon>
        <taxon>Hypsibioidea</taxon>
        <taxon>Hypsibiidae</taxon>
        <taxon>Hypsibius</taxon>
    </lineage>
</organism>
<keyword evidence="2 9" id="KW-0489">Methyltransferase</keyword>
<dbReference type="Gene3D" id="3.40.50.150">
    <property type="entry name" value="Vaccinia Virus protein VP39"/>
    <property type="match status" value="1"/>
</dbReference>
<comment type="similarity">
    <text evidence="9">Belongs to the class I-like SAM-binding methyltransferase superfamily. Trm1 family.</text>
</comment>